<sequence length="272" mass="29336">MTSTFWSSRAGRVANVVLVILAMLAVWEGVVRLFGIKAFLLPPVSDVLVELWRNPGWYVGHTLHTLLETALGFAGAVVLGIVMAIGIVSSRFVEQTLYTVLVTLNAIPKVALAPLFVLWLGTGIEPKIAVALMIALFPIVIDTVLGLKSTDPDMLDLARSFRASRRQMLWKIRFPHALPSVFAGLKVGISFAFIGAIVGEFVASQSGLGYVIISSQASFDTSRVFAAIILLAVAGTLLFYLVEMAEHACVPWHVSRRRSTAAVPTGRPAAAH</sequence>
<evidence type="ECO:0000256" key="2">
    <source>
        <dbReference type="ARBA" id="ARBA00022448"/>
    </source>
</evidence>
<accession>A0A934MIC5</accession>
<gene>
    <name evidence="9" type="ORF">JCR33_23150</name>
</gene>
<dbReference type="EMBL" id="JAEKJA010000033">
    <property type="protein sequence ID" value="MBJ3778618.1"/>
    <property type="molecule type" value="Genomic_DNA"/>
</dbReference>
<comment type="subcellular location">
    <subcellularLocation>
        <location evidence="1 7">Cell membrane</location>
        <topology evidence="1 7">Multi-pass membrane protein</topology>
    </subcellularLocation>
</comment>
<evidence type="ECO:0000256" key="4">
    <source>
        <dbReference type="ARBA" id="ARBA00022692"/>
    </source>
</evidence>
<reference evidence="9" key="1">
    <citation type="submission" date="2020-12" db="EMBL/GenBank/DDBJ databases">
        <title>Bacterial taxonomy.</title>
        <authorList>
            <person name="Pan X."/>
        </authorList>
    </citation>
    <scope>NUCLEOTIDE SEQUENCE</scope>
    <source>
        <strain evidence="9">B2012</strain>
    </source>
</reference>
<proteinExistence type="inferred from homology"/>
<dbReference type="AlphaFoldDB" id="A0A934MIC5"/>
<evidence type="ECO:0000256" key="3">
    <source>
        <dbReference type="ARBA" id="ARBA00022475"/>
    </source>
</evidence>
<evidence type="ECO:0000256" key="7">
    <source>
        <dbReference type="RuleBase" id="RU363032"/>
    </source>
</evidence>
<dbReference type="Gene3D" id="1.10.3720.10">
    <property type="entry name" value="MetI-like"/>
    <property type="match status" value="1"/>
</dbReference>
<protein>
    <submittedName>
        <fullName evidence="9">ABC transporter permease</fullName>
    </submittedName>
</protein>
<keyword evidence="6 7" id="KW-0472">Membrane</keyword>
<feature type="transmembrane region" description="Helical" evidence="7">
    <location>
        <begin position="70"/>
        <end position="88"/>
    </location>
</feature>
<feature type="transmembrane region" description="Helical" evidence="7">
    <location>
        <begin position="12"/>
        <end position="34"/>
    </location>
</feature>
<dbReference type="Pfam" id="PF00528">
    <property type="entry name" value="BPD_transp_1"/>
    <property type="match status" value="1"/>
</dbReference>
<feature type="transmembrane region" description="Helical" evidence="7">
    <location>
        <begin position="224"/>
        <end position="242"/>
    </location>
</feature>
<feature type="transmembrane region" description="Helical" evidence="7">
    <location>
        <begin position="191"/>
        <end position="212"/>
    </location>
</feature>
<evidence type="ECO:0000259" key="8">
    <source>
        <dbReference type="PROSITE" id="PS50928"/>
    </source>
</evidence>
<comment type="similarity">
    <text evidence="7">Belongs to the binding-protein-dependent transport system permease family.</text>
</comment>
<feature type="domain" description="ABC transmembrane type-1" evidence="8">
    <location>
        <begin position="62"/>
        <end position="242"/>
    </location>
</feature>
<dbReference type="CDD" id="cd06261">
    <property type="entry name" value="TM_PBP2"/>
    <property type="match status" value="1"/>
</dbReference>
<keyword evidence="3" id="KW-1003">Cell membrane</keyword>
<dbReference type="Proteomes" id="UP000609531">
    <property type="component" value="Unassembled WGS sequence"/>
</dbReference>
<evidence type="ECO:0000313" key="9">
    <source>
        <dbReference type="EMBL" id="MBJ3778618.1"/>
    </source>
</evidence>
<dbReference type="GO" id="GO:0055085">
    <property type="term" value="P:transmembrane transport"/>
    <property type="evidence" value="ECO:0007669"/>
    <property type="project" value="InterPro"/>
</dbReference>
<keyword evidence="2 7" id="KW-0813">Transport</keyword>
<dbReference type="PANTHER" id="PTHR30151:SF20">
    <property type="entry name" value="ABC TRANSPORTER PERMEASE PROTEIN HI_0355-RELATED"/>
    <property type="match status" value="1"/>
</dbReference>
<dbReference type="InterPro" id="IPR035906">
    <property type="entry name" value="MetI-like_sf"/>
</dbReference>
<dbReference type="PANTHER" id="PTHR30151">
    <property type="entry name" value="ALKANE SULFONATE ABC TRANSPORTER-RELATED, MEMBRANE SUBUNIT"/>
    <property type="match status" value="1"/>
</dbReference>
<comment type="caution">
    <text evidence="9">The sequence shown here is derived from an EMBL/GenBank/DDBJ whole genome shotgun (WGS) entry which is preliminary data.</text>
</comment>
<keyword evidence="10" id="KW-1185">Reference proteome</keyword>
<evidence type="ECO:0000313" key="10">
    <source>
        <dbReference type="Proteomes" id="UP000609531"/>
    </source>
</evidence>
<feature type="transmembrane region" description="Helical" evidence="7">
    <location>
        <begin position="128"/>
        <end position="147"/>
    </location>
</feature>
<keyword evidence="5 7" id="KW-1133">Transmembrane helix</keyword>
<dbReference type="RefSeq" id="WP_198884524.1">
    <property type="nucleotide sequence ID" value="NZ_JAEKJA010000033.1"/>
</dbReference>
<evidence type="ECO:0000256" key="5">
    <source>
        <dbReference type="ARBA" id="ARBA00022989"/>
    </source>
</evidence>
<evidence type="ECO:0000256" key="6">
    <source>
        <dbReference type="ARBA" id="ARBA00023136"/>
    </source>
</evidence>
<feature type="transmembrane region" description="Helical" evidence="7">
    <location>
        <begin position="100"/>
        <end position="122"/>
    </location>
</feature>
<keyword evidence="4 7" id="KW-0812">Transmembrane</keyword>
<organism evidence="9 10">
    <name type="scientific">Acuticoccus mangrovi</name>
    <dbReference type="NCBI Taxonomy" id="2796142"/>
    <lineage>
        <taxon>Bacteria</taxon>
        <taxon>Pseudomonadati</taxon>
        <taxon>Pseudomonadota</taxon>
        <taxon>Alphaproteobacteria</taxon>
        <taxon>Hyphomicrobiales</taxon>
        <taxon>Amorphaceae</taxon>
        <taxon>Acuticoccus</taxon>
    </lineage>
</organism>
<name>A0A934MIC5_9HYPH</name>
<dbReference type="PROSITE" id="PS50928">
    <property type="entry name" value="ABC_TM1"/>
    <property type="match status" value="1"/>
</dbReference>
<dbReference type="InterPro" id="IPR000515">
    <property type="entry name" value="MetI-like"/>
</dbReference>
<dbReference type="GO" id="GO:0005886">
    <property type="term" value="C:plasma membrane"/>
    <property type="evidence" value="ECO:0007669"/>
    <property type="project" value="UniProtKB-SubCell"/>
</dbReference>
<dbReference type="SUPFAM" id="SSF161098">
    <property type="entry name" value="MetI-like"/>
    <property type="match status" value="1"/>
</dbReference>
<evidence type="ECO:0000256" key="1">
    <source>
        <dbReference type="ARBA" id="ARBA00004651"/>
    </source>
</evidence>